<evidence type="ECO:0000313" key="4">
    <source>
        <dbReference type="Proteomes" id="UP000305881"/>
    </source>
</evidence>
<dbReference type="SUPFAM" id="SSF111369">
    <property type="entry name" value="HlyD-like secretion proteins"/>
    <property type="match status" value="1"/>
</dbReference>
<evidence type="ECO:0000313" key="3">
    <source>
        <dbReference type="EMBL" id="QCW82289.1"/>
    </source>
</evidence>
<sequence>MTNPFKKFATLLISLAIITFAGALSYYWLSNKPRAVRAPVTAVAPLVEIITPQAIDHQTTVFALGNVIPAQSVNLNSRVDGMVVSVSDQFIEGGLLKKDEEIVRLDPTDYELRVRRAQSDLTQARFNLKMELGQQAIAQREYQLLGQELDELAQELVQRKPHLEAAKASLNAAEASLEQAKLDLDRTRTIAPFNAVVTARNANIGSWVSTFSTGTPLVQLVATDYFWIDVSLPLDKLRWITIPGFNSDQGSPVTISYERAWGPDAFRIGAVKRLKAEVEPEGRMAKLLVEVEDPLALTPAKKDAPRMMLGTLVRAAITGKTLVDVLPVPETALHDGNRLWLMNEQDTLDIVKITPVWTEQGVVYLHASELPDHPRIIVSDLSTPVQGMRIRTTETDRSSFAR</sequence>
<dbReference type="AlphaFoldDB" id="A0A4P9ULX8"/>
<dbReference type="Gene3D" id="2.40.30.170">
    <property type="match status" value="1"/>
</dbReference>
<evidence type="ECO:0000256" key="2">
    <source>
        <dbReference type="SAM" id="Coils"/>
    </source>
</evidence>
<dbReference type="STRING" id="675511.GCA_000341735_01309"/>
<dbReference type="Proteomes" id="UP000305881">
    <property type="component" value="Chromosome"/>
</dbReference>
<dbReference type="InterPro" id="IPR006143">
    <property type="entry name" value="RND_pump_MFP"/>
</dbReference>
<evidence type="ECO:0000256" key="1">
    <source>
        <dbReference type="ARBA" id="ARBA00009477"/>
    </source>
</evidence>
<gene>
    <name evidence="3" type="ORF">EQU24_08585</name>
</gene>
<dbReference type="Gene3D" id="2.40.50.100">
    <property type="match status" value="1"/>
</dbReference>
<dbReference type="RefSeq" id="WP_017839882.1">
    <property type="nucleotide sequence ID" value="NZ_CP035467.1"/>
</dbReference>
<dbReference type="KEGG" id="mbur:EQU24_08585"/>
<keyword evidence="2" id="KW-0175">Coiled coil</keyword>
<keyword evidence="4" id="KW-1185">Reference proteome</keyword>
<dbReference type="GO" id="GO:1990281">
    <property type="term" value="C:efflux pump complex"/>
    <property type="evidence" value="ECO:0007669"/>
    <property type="project" value="TreeGrafter"/>
</dbReference>
<comment type="similarity">
    <text evidence="1">Belongs to the membrane fusion protein (MFP) (TC 8.A.1) family.</text>
</comment>
<accession>A0A4P9ULX8</accession>
<dbReference type="OrthoDB" id="9781888at2"/>
<reference evidence="4" key="1">
    <citation type="journal article" date="2019" name="J. Bacteriol.">
        <title>A Mutagenic Screen Identifies a TonB-Dependent Receptor Required for the Lanthanide Metal Switch in the Type I Methanotroph 'Methylotuvimicrobium buryatense' 5GB1C.</title>
        <authorList>
            <person name="Groom J.D."/>
            <person name="Ford S.M."/>
            <person name="Pesesky M.W."/>
            <person name="Lidstrom M.E."/>
        </authorList>
    </citation>
    <scope>NUCLEOTIDE SEQUENCE [LARGE SCALE GENOMIC DNA]</scope>
    <source>
        <strain evidence="4">5GB1C</strain>
    </source>
</reference>
<feature type="coiled-coil region" evidence="2">
    <location>
        <begin position="135"/>
        <end position="190"/>
    </location>
</feature>
<protein>
    <submittedName>
        <fullName evidence="3">Efflux RND transporter periplasmic adaptor subunit</fullName>
    </submittedName>
</protein>
<dbReference type="PANTHER" id="PTHR30469">
    <property type="entry name" value="MULTIDRUG RESISTANCE PROTEIN MDTA"/>
    <property type="match status" value="1"/>
</dbReference>
<name>A0A4P9ULX8_METBY</name>
<proteinExistence type="inferred from homology"/>
<dbReference type="NCBIfam" id="TIGR01730">
    <property type="entry name" value="RND_mfp"/>
    <property type="match status" value="1"/>
</dbReference>
<dbReference type="PANTHER" id="PTHR30469:SF12">
    <property type="entry name" value="MULTIDRUG RESISTANCE PROTEIN MDTA"/>
    <property type="match status" value="1"/>
</dbReference>
<dbReference type="EMBL" id="CP035467">
    <property type="protein sequence ID" value="QCW82289.1"/>
    <property type="molecule type" value="Genomic_DNA"/>
</dbReference>
<organism evidence="3 4">
    <name type="scientific">Methylotuvimicrobium buryatense</name>
    <name type="common">Methylomicrobium buryatense</name>
    <dbReference type="NCBI Taxonomy" id="95641"/>
    <lineage>
        <taxon>Bacteria</taxon>
        <taxon>Pseudomonadati</taxon>
        <taxon>Pseudomonadota</taxon>
        <taxon>Gammaproteobacteria</taxon>
        <taxon>Methylococcales</taxon>
        <taxon>Methylococcaceae</taxon>
        <taxon>Methylotuvimicrobium</taxon>
    </lineage>
</organism>
<dbReference type="GO" id="GO:0015562">
    <property type="term" value="F:efflux transmembrane transporter activity"/>
    <property type="evidence" value="ECO:0007669"/>
    <property type="project" value="TreeGrafter"/>
</dbReference>
<dbReference type="Gene3D" id="1.10.287.470">
    <property type="entry name" value="Helix hairpin bin"/>
    <property type="match status" value="1"/>
</dbReference>